<dbReference type="PANTHER" id="PTHR30461">
    <property type="entry name" value="DNA-INVERTASE FROM LAMBDOID PROPHAGE"/>
    <property type="match status" value="1"/>
</dbReference>
<dbReference type="Proteomes" id="UP000297975">
    <property type="component" value="Unassembled WGS sequence"/>
</dbReference>
<evidence type="ECO:0000313" key="3">
    <source>
        <dbReference type="EMBL" id="TFB13588.1"/>
    </source>
</evidence>
<dbReference type="Gene3D" id="3.40.50.1390">
    <property type="entry name" value="Resolvase, N-terminal catalytic domain"/>
    <property type="match status" value="1"/>
</dbReference>
<protein>
    <recommendedName>
        <fullName evidence="2">Resolvase/invertase-type recombinase catalytic domain-containing protein</fullName>
    </recommendedName>
</protein>
<gene>
    <name evidence="3" type="ORF">E3U55_15830</name>
</gene>
<evidence type="ECO:0000259" key="2">
    <source>
        <dbReference type="SMART" id="SM00857"/>
    </source>
</evidence>
<dbReference type="Pfam" id="PF00239">
    <property type="entry name" value="Resolvase"/>
    <property type="match status" value="1"/>
</dbReference>
<dbReference type="AlphaFoldDB" id="A0A4Y8ICI0"/>
<dbReference type="GO" id="GO:0003677">
    <property type="term" value="F:DNA binding"/>
    <property type="evidence" value="ECO:0007669"/>
    <property type="project" value="InterPro"/>
</dbReference>
<dbReference type="Gene3D" id="3.90.1750.20">
    <property type="entry name" value="Putative Large Serine Recombinase, Chain B, Domain 2"/>
    <property type="match status" value="1"/>
</dbReference>
<dbReference type="InterPro" id="IPR050639">
    <property type="entry name" value="SSR_resolvase"/>
</dbReference>
<dbReference type="GO" id="GO:0000150">
    <property type="term" value="F:DNA strand exchange activity"/>
    <property type="evidence" value="ECO:0007669"/>
    <property type="project" value="InterPro"/>
</dbReference>
<name>A0A4Y8ICI0_9BACI</name>
<dbReference type="PANTHER" id="PTHR30461:SF23">
    <property type="entry name" value="DNA RECOMBINASE-RELATED"/>
    <property type="match status" value="1"/>
</dbReference>
<evidence type="ECO:0000313" key="4">
    <source>
        <dbReference type="Proteomes" id="UP000297975"/>
    </source>
</evidence>
<organism evidence="3 4">
    <name type="scientific">Filobacillus milosensis</name>
    <dbReference type="NCBI Taxonomy" id="94137"/>
    <lineage>
        <taxon>Bacteria</taxon>
        <taxon>Bacillati</taxon>
        <taxon>Bacillota</taxon>
        <taxon>Bacilli</taxon>
        <taxon>Bacillales</taxon>
        <taxon>Bacillaceae</taxon>
        <taxon>Filobacillus</taxon>
    </lineage>
</organism>
<proteinExistence type="predicted"/>
<evidence type="ECO:0000256" key="1">
    <source>
        <dbReference type="SAM" id="Coils"/>
    </source>
</evidence>
<dbReference type="OrthoDB" id="2757355at2"/>
<dbReference type="CDD" id="cd00338">
    <property type="entry name" value="Ser_Recombinase"/>
    <property type="match status" value="1"/>
</dbReference>
<dbReference type="RefSeq" id="WP_134341456.1">
    <property type="nucleotide sequence ID" value="NZ_SOPW01000024.1"/>
</dbReference>
<accession>A0A4Y8ICI0</accession>
<keyword evidence="1" id="KW-0175">Coiled coil</keyword>
<dbReference type="EMBL" id="SOPW01000024">
    <property type="protein sequence ID" value="TFB13588.1"/>
    <property type="molecule type" value="Genomic_DNA"/>
</dbReference>
<sequence length="489" mass="56877">MENEMLDKTLKYSTKHYKVNGIRLKKKYGVYIRVSGNSQSENLQIEAAKKWMEANGIPISEVEFFNEHALSANKVVMENRPQLMRLLDAVKSGEITCVLVFTRCRLARNFFEYNEILDIFYAANIDVFFTCNETAPFSKDYLIEGIYGIQIQSEGANIKARLQDVHKINPPQKFGYVKREKQKSEEPEIEQKRYCVDERYHYKIIKAFENIASVKSYDELLSLILRNKKEMKRNSVEDTWKIFRSPFYAGHYQKGPHYYLLEHVQPMIDLELFHEVQRVLEQFEQKLIDSIITSREQSFVTPICKECGSKMAHKNTIVGKSAYYKCSKHKNIIITTTEVNQHLKESIIELIGSLCEKDIKFVCRRAINSSIKALEKKKKELGNQLIGIREKYVLNYDPNNHKGITDHMDKVNNIQTEVENLNSQIVDLSNTQSLVNDLINVIRVGLINEISLDKLHLFVNFMIKQVIVSEEAVELEMYLSEFKGVKKLA</sequence>
<feature type="domain" description="Resolvase/invertase-type recombinase catalytic" evidence="2">
    <location>
        <begin position="28"/>
        <end position="166"/>
    </location>
</feature>
<dbReference type="SMART" id="SM00857">
    <property type="entry name" value="Resolvase"/>
    <property type="match status" value="1"/>
</dbReference>
<dbReference type="InterPro" id="IPR036162">
    <property type="entry name" value="Resolvase-like_N_sf"/>
</dbReference>
<dbReference type="InterPro" id="IPR006119">
    <property type="entry name" value="Resolv_N"/>
</dbReference>
<comment type="caution">
    <text evidence="3">The sequence shown here is derived from an EMBL/GenBank/DDBJ whole genome shotgun (WGS) entry which is preliminary data.</text>
</comment>
<dbReference type="SUPFAM" id="SSF53041">
    <property type="entry name" value="Resolvase-like"/>
    <property type="match status" value="1"/>
</dbReference>
<reference evidence="3 4" key="1">
    <citation type="submission" date="2019-03" db="EMBL/GenBank/DDBJ databases">
        <authorList>
            <person name="He R.-H."/>
        </authorList>
    </citation>
    <scope>NUCLEOTIDE SEQUENCE [LARGE SCALE GENOMIC DNA]</scope>
    <source>
        <strain evidence="4">SH 714</strain>
    </source>
</reference>
<feature type="coiled-coil region" evidence="1">
    <location>
        <begin position="364"/>
        <end position="431"/>
    </location>
</feature>
<dbReference type="InterPro" id="IPR038109">
    <property type="entry name" value="DNA_bind_recomb_sf"/>
</dbReference>
<keyword evidence="4" id="KW-1185">Reference proteome</keyword>